<accession>A0A0E9MVC8</accession>
<dbReference type="EMBL" id="BBWV01000001">
    <property type="protein sequence ID" value="GAO41366.1"/>
    <property type="molecule type" value="Genomic_DNA"/>
</dbReference>
<evidence type="ECO:0000313" key="2">
    <source>
        <dbReference type="EMBL" id="GAO41366.1"/>
    </source>
</evidence>
<evidence type="ECO:0000259" key="1">
    <source>
        <dbReference type="Pfam" id="PF03372"/>
    </source>
</evidence>
<evidence type="ECO:0000313" key="3">
    <source>
        <dbReference type="Proteomes" id="UP000033121"/>
    </source>
</evidence>
<dbReference type="GO" id="GO:0003824">
    <property type="term" value="F:catalytic activity"/>
    <property type="evidence" value="ECO:0007669"/>
    <property type="project" value="InterPro"/>
</dbReference>
<dbReference type="Proteomes" id="UP000033121">
    <property type="component" value="Unassembled WGS sequence"/>
</dbReference>
<name>A0A0E9MVC8_9BACT</name>
<dbReference type="SUPFAM" id="SSF56219">
    <property type="entry name" value="DNase I-like"/>
    <property type="match status" value="1"/>
</dbReference>
<feature type="domain" description="Endonuclease/exonuclease/phosphatase" evidence="1">
    <location>
        <begin position="20"/>
        <end position="244"/>
    </location>
</feature>
<dbReference type="InterPro" id="IPR036691">
    <property type="entry name" value="Endo/exonu/phosph_ase_sf"/>
</dbReference>
<comment type="caution">
    <text evidence="2">The sequence shown here is derived from an EMBL/GenBank/DDBJ whole genome shotgun (WGS) entry which is preliminary data.</text>
</comment>
<dbReference type="Pfam" id="PF03372">
    <property type="entry name" value="Exo_endo_phos"/>
    <property type="match status" value="1"/>
</dbReference>
<gene>
    <name evidence="2" type="ORF">FPE01S_01_03780</name>
</gene>
<dbReference type="InterPro" id="IPR005135">
    <property type="entry name" value="Endo/exonuclease/phosphatase"/>
</dbReference>
<dbReference type="AlphaFoldDB" id="A0A0E9MVC8"/>
<proteinExistence type="predicted"/>
<dbReference type="STRING" id="1220578.FPE01S_01_03780"/>
<reference evidence="2 3" key="1">
    <citation type="submission" date="2015-04" db="EMBL/GenBank/DDBJ databases">
        <title>Whole genome shotgun sequence of Flavihumibacter petaseus NBRC 106054.</title>
        <authorList>
            <person name="Miyazawa S."/>
            <person name="Hosoyama A."/>
            <person name="Hashimoto M."/>
            <person name="Noguchi M."/>
            <person name="Tsuchikane K."/>
            <person name="Ohji S."/>
            <person name="Yamazoe A."/>
            <person name="Ichikawa N."/>
            <person name="Kimura A."/>
            <person name="Fujita N."/>
        </authorList>
    </citation>
    <scope>NUCLEOTIDE SEQUENCE [LARGE SCALE GENOMIC DNA]</scope>
    <source>
        <strain evidence="2 3">NBRC 106054</strain>
    </source>
</reference>
<dbReference type="Gene3D" id="3.60.10.10">
    <property type="entry name" value="Endonuclease/exonuclease/phosphatase"/>
    <property type="match status" value="1"/>
</dbReference>
<protein>
    <recommendedName>
        <fullName evidence="1">Endonuclease/exonuclease/phosphatase domain-containing protein</fullName>
    </recommendedName>
</protein>
<organism evidence="2 3">
    <name type="scientific">Flavihumibacter petaseus NBRC 106054</name>
    <dbReference type="NCBI Taxonomy" id="1220578"/>
    <lineage>
        <taxon>Bacteria</taxon>
        <taxon>Pseudomonadati</taxon>
        <taxon>Bacteroidota</taxon>
        <taxon>Chitinophagia</taxon>
        <taxon>Chitinophagales</taxon>
        <taxon>Chitinophagaceae</taxon>
        <taxon>Flavihumibacter</taxon>
    </lineage>
</organism>
<sequence>MHRNQKTGKEAHIYPAMKLITWNCNMAFRKKAALILSHQPDILVVPECEHPDKLLFEPDIPQPMSILWFGTNRNKGLGIFSYTNLKLKLLRNHNTELKMIIPIAVTGPDTKFTLYAIWANNPDDPDGQYVEQVWKAIHHYDKKLTNKQTILIGDFNSNTIWDRKYRTGNHSHVVNRLEDKGIFSCYHAHFKQIQGKEEHPTFYLYKHKDKPYHLDYCFASADMIARIRSIEIGDYDHWKKYSDHVPVMVEFNDC</sequence>
<keyword evidence="3" id="KW-1185">Reference proteome</keyword>